<sequence length="866" mass="96924">MARITIEDCLQPGTNRFDLTLAATYRARQLILGHATKVGNRNKPPVAALREIADGVVEINEMLKKVPLEYDSSMEANMNESPSSASKLDTPVARKYIDEVLEQSFKHLFGPTATPEQPRKHEVVSIAQLTTALSDYLEQSEIEQIKAAFHFSDQAHLGQYRQSGEPYITHPIAVAEICASWRLDAQSIMAALLHDVMEDQGVTKDALAEHFGPKVAELVDGLSKLDRMEFRSREDAQAENFRKMMLAMARDVRVILVKLADRLHNMRTLSAVPAEKRRRVARETNDIYAPIAHRLGLNNTYRELQETSFANFHPHRYATIEKAVKAARGNRREVVGKILEAVQYAFADEQIDCEVTGREKTIYSIYRKMRDKQLSFSQVLDVYGFRIVVGKPIECYLCMGVLHSLYKPVPGKFKDYIAIPKINGYQSLHTTLVGPFGTPVEFQIRTEKMHDIAEAGVAAHWLYKNGSADLNDVQQRAHQWLKSLLDIQLEAGDASEFLEHVKIDLFPDAVYVFTPKSSIITLPRGATALDFAYAIHSELGNQCAAVKINNEMLPVRTELQSGDIVEVIAAPSSKPNPAWLSFVRTGKARSAIRHYLKTMRFNESIQLGKRLIEQALKGYGLSLESMTPQVWSKLEQWTNHSSQEIFADVGLGRCIAAVMAKRIEVLLGGHEDEAHKDTQTKPLGSDTAPANSTYSSAPIMISGAEGMSVQLSSCCRPIPGDAIMGYIGLGLGMAVHTTECRVAHRIHKRDPERWIDIAWAPQPGRLFDVMIKILVRKTKGVFARIAADITAADANIAHIAMDEDFAQESAVLRLVIQVANRVHLANMMRRTRINPDVMRIAREKSGENQASRRNGGMQIERERPDY</sequence>
<dbReference type="InterPro" id="IPR043519">
    <property type="entry name" value="NT_sf"/>
</dbReference>
<evidence type="ECO:0000259" key="9">
    <source>
        <dbReference type="PROSITE" id="PS51831"/>
    </source>
</evidence>
<keyword evidence="6" id="KW-0804">Transcription</keyword>
<dbReference type="Gene3D" id="1.10.3210.10">
    <property type="entry name" value="Hypothetical protein af1432"/>
    <property type="match status" value="1"/>
</dbReference>
<dbReference type="PROSITE" id="PS51880">
    <property type="entry name" value="TGS"/>
    <property type="match status" value="1"/>
</dbReference>
<proteinExistence type="inferred from homology"/>
<dbReference type="EMBL" id="JAAAIM010000005">
    <property type="protein sequence ID" value="KAG0298708.1"/>
    <property type="molecule type" value="Genomic_DNA"/>
</dbReference>
<feature type="domain" description="TGS" evidence="10">
    <location>
        <begin position="508"/>
        <end position="569"/>
    </location>
</feature>
<keyword evidence="4" id="KW-0808">Transferase</keyword>
<dbReference type="SUPFAM" id="SSF81301">
    <property type="entry name" value="Nucleotidyltransferase"/>
    <property type="match status" value="1"/>
</dbReference>
<dbReference type="SMART" id="SM00471">
    <property type="entry name" value="HDc"/>
    <property type="match status" value="1"/>
</dbReference>
<organism evidence="11 12">
    <name type="scientific">Linnemannia gamsii</name>
    <dbReference type="NCBI Taxonomy" id="64522"/>
    <lineage>
        <taxon>Eukaryota</taxon>
        <taxon>Fungi</taxon>
        <taxon>Fungi incertae sedis</taxon>
        <taxon>Mucoromycota</taxon>
        <taxon>Mortierellomycotina</taxon>
        <taxon>Mortierellomycetes</taxon>
        <taxon>Mortierellales</taxon>
        <taxon>Mortierellaceae</taxon>
        <taxon>Linnemannia</taxon>
    </lineage>
</organism>
<comment type="similarity">
    <text evidence="2">Belongs to the RelA/SpoT family.</text>
</comment>
<dbReference type="Pfam" id="PF04607">
    <property type="entry name" value="RelA_SpoT"/>
    <property type="match status" value="1"/>
</dbReference>
<dbReference type="NCBIfam" id="TIGR00690">
    <property type="entry name" value="rpoZ"/>
    <property type="match status" value="1"/>
</dbReference>
<dbReference type="Pfam" id="PF02824">
    <property type="entry name" value="TGS"/>
    <property type="match status" value="1"/>
</dbReference>
<dbReference type="SUPFAM" id="SSF81271">
    <property type="entry name" value="TGS-like"/>
    <property type="match status" value="1"/>
</dbReference>
<accession>A0ABQ7KG49</accession>
<dbReference type="Gene3D" id="3.90.940.10">
    <property type="match status" value="1"/>
</dbReference>
<evidence type="ECO:0000256" key="5">
    <source>
        <dbReference type="ARBA" id="ARBA00022695"/>
    </source>
</evidence>
<dbReference type="CDD" id="cd05399">
    <property type="entry name" value="NT_Rel-Spo_like"/>
    <property type="match status" value="1"/>
</dbReference>
<evidence type="ECO:0000256" key="1">
    <source>
        <dbReference type="ARBA" id="ARBA00006711"/>
    </source>
</evidence>
<dbReference type="InterPro" id="IPR045600">
    <property type="entry name" value="RelA/SpoT_AH_RIS"/>
</dbReference>
<comment type="catalytic activity">
    <reaction evidence="7">
        <text>RNA(n) + a ribonucleoside 5'-triphosphate = RNA(n+1) + diphosphate</text>
        <dbReference type="Rhea" id="RHEA:21248"/>
        <dbReference type="Rhea" id="RHEA-COMP:14527"/>
        <dbReference type="Rhea" id="RHEA-COMP:17342"/>
        <dbReference type="ChEBI" id="CHEBI:33019"/>
        <dbReference type="ChEBI" id="CHEBI:61557"/>
        <dbReference type="ChEBI" id="CHEBI:140395"/>
        <dbReference type="EC" id="2.7.7.6"/>
    </reaction>
</comment>
<evidence type="ECO:0000256" key="2">
    <source>
        <dbReference type="ARBA" id="ARBA00007476"/>
    </source>
</evidence>
<dbReference type="InterPro" id="IPR002912">
    <property type="entry name" value="ACT_dom"/>
</dbReference>
<dbReference type="InterPro" id="IPR004095">
    <property type="entry name" value="TGS"/>
</dbReference>
<dbReference type="PANTHER" id="PTHR21262">
    <property type="entry name" value="GUANOSINE-3',5'-BIS DIPHOSPHATE 3'-PYROPHOSPHOHYDROLASE"/>
    <property type="match status" value="1"/>
</dbReference>
<dbReference type="InterPro" id="IPR033655">
    <property type="entry name" value="TGS_RelA/SpoT"/>
</dbReference>
<evidence type="ECO:0000256" key="8">
    <source>
        <dbReference type="SAM" id="MobiDB-lite"/>
    </source>
</evidence>
<comment type="similarity">
    <text evidence="1">Belongs to the RNA polymerase subunit omega family.</text>
</comment>
<keyword evidence="3" id="KW-0240">DNA-directed RNA polymerase</keyword>
<protein>
    <recommendedName>
        <fullName evidence="13">DNA-directed RNA polymerase</fullName>
    </recommendedName>
</protein>
<dbReference type="Gene3D" id="3.30.70.260">
    <property type="match status" value="1"/>
</dbReference>
<dbReference type="InterPro" id="IPR004811">
    <property type="entry name" value="RelA/Spo_fam"/>
</dbReference>
<dbReference type="Pfam" id="PF01192">
    <property type="entry name" value="RNA_pol_Rpb6"/>
    <property type="match status" value="1"/>
</dbReference>
<dbReference type="InterPro" id="IPR003607">
    <property type="entry name" value="HD/PDEase_dom"/>
</dbReference>
<dbReference type="Gene3D" id="3.30.460.10">
    <property type="entry name" value="Beta Polymerase, domain 2"/>
    <property type="match status" value="1"/>
</dbReference>
<evidence type="ECO:0000259" key="10">
    <source>
        <dbReference type="PROSITE" id="PS51880"/>
    </source>
</evidence>
<dbReference type="InterPro" id="IPR003716">
    <property type="entry name" value="DNA-dir_RNA_pol_omega"/>
</dbReference>
<dbReference type="HAMAP" id="MF_00366">
    <property type="entry name" value="RNApol_bact_RpoZ"/>
    <property type="match status" value="1"/>
</dbReference>
<dbReference type="InterPro" id="IPR006110">
    <property type="entry name" value="Pol_omega/Rpo6/RPB6"/>
</dbReference>
<comment type="caution">
    <text evidence="11">The sequence shown here is derived from an EMBL/GenBank/DDBJ whole genome shotgun (WGS) entry which is preliminary data.</text>
</comment>
<dbReference type="SMART" id="SM00954">
    <property type="entry name" value="RelA_SpoT"/>
    <property type="match status" value="1"/>
</dbReference>
<dbReference type="NCBIfam" id="TIGR00691">
    <property type="entry name" value="spoT_relA"/>
    <property type="match status" value="1"/>
</dbReference>
<name>A0ABQ7KG49_9FUNG</name>
<evidence type="ECO:0008006" key="13">
    <source>
        <dbReference type="Google" id="ProtNLM"/>
    </source>
</evidence>
<dbReference type="InterPro" id="IPR012676">
    <property type="entry name" value="TGS-like"/>
</dbReference>
<evidence type="ECO:0000313" key="12">
    <source>
        <dbReference type="Proteomes" id="UP001194696"/>
    </source>
</evidence>
<dbReference type="PROSITE" id="PS51831">
    <property type="entry name" value="HD"/>
    <property type="match status" value="1"/>
</dbReference>
<evidence type="ECO:0000256" key="6">
    <source>
        <dbReference type="ARBA" id="ARBA00023163"/>
    </source>
</evidence>
<evidence type="ECO:0000256" key="4">
    <source>
        <dbReference type="ARBA" id="ARBA00022679"/>
    </source>
</evidence>
<reference evidence="11 12" key="1">
    <citation type="journal article" date="2020" name="Fungal Divers.">
        <title>Resolving the Mortierellaceae phylogeny through synthesis of multi-gene phylogenetics and phylogenomics.</title>
        <authorList>
            <person name="Vandepol N."/>
            <person name="Liber J."/>
            <person name="Desiro A."/>
            <person name="Na H."/>
            <person name="Kennedy M."/>
            <person name="Barry K."/>
            <person name="Grigoriev I.V."/>
            <person name="Miller A.N."/>
            <person name="O'Donnell K."/>
            <person name="Stajich J.E."/>
            <person name="Bonito G."/>
        </authorList>
    </citation>
    <scope>NUCLEOTIDE SEQUENCE [LARGE SCALE GENOMIC DNA]</scope>
    <source>
        <strain evidence="11 12">AD045</strain>
    </source>
</reference>
<dbReference type="Pfam" id="PF13291">
    <property type="entry name" value="ACT_4"/>
    <property type="match status" value="1"/>
</dbReference>
<dbReference type="SMART" id="SM01409">
    <property type="entry name" value="RNA_pol_Rpb6"/>
    <property type="match status" value="1"/>
</dbReference>
<dbReference type="SUPFAM" id="SSF109604">
    <property type="entry name" value="HD-domain/PDEase-like"/>
    <property type="match status" value="1"/>
</dbReference>
<evidence type="ECO:0000256" key="7">
    <source>
        <dbReference type="ARBA" id="ARBA00048552"/>
    </source>
</evidence>
<feature type="region of interest" description="Disordered" evidence="8">
    <location>
        <begin position="842"/>
        <end position="866"/>
    </location>
</feature>
<evidence type="ECO:0000256" key="3">
    <source>
        <dbReference type="ARBA" id="ARBA00022478"/>
    </source>
</evidence>
<dbReference type="CDD" id="cd01668">
    <property type="entry name" value="TGS_RSH"/>
    <property type="match status" value="1"/>
</dbReference>
<dbReference type="Pfam" id="PF19296">
    <property type="entry name" value="RelA_AH_RIS"/>
    <property type="match status" value="1"/>
</dbReference>
<keyword evidence="12" id="KW-1185">Reference proteome</keyword>
<feature type="domain" description="HD" evidence="9">
    <location>
        <begin position="167"/>
        <end position="266"/>
    </location>
</feature>
<dbReference type="Pfam" id="PF13328">
    <property type="entry name" value="HD_4"/>
    <property type="match status" value="1"/>
</dbReference>
<gene>
    <name evidence="11" type="ORF">BGZ96_008737</name>
</gene>
<evidence type="ECO:0000313" key="11">
    <source>
        <dbReference type="EMBL" id="KAG0298708.1"/>
    </source>
</evidence>
<dbReference type="SUPFAM" id="SSF63562">
    <property type="entry name" value="RPB6/omega subunit-like"/>
    <property type="match status" value="1"/>
</dbReference>
<dbReference type="InterPro" id="IPR012675">
    <property type="entry name" value="Beta-grasp_dom_sf"/>
</dbReference>
<dbReference type="Proteomes" id="UP001194696">
    <property type="component" value="Unassembled WGS sequence"/>
</dbReference>
<dbReference type="Gene3D" id="3.10.20.30">
    <property type="match status" value="1"/>
</dbReference>
<keyword evidence="5" id="KW-0548">Nucleotidyltransferase</keyword>
<dbReference type="InterPro" id="IPR036161">
    <property type="entry name" value="RPB6/omega-like_sf"/>
</dbReference>
<dbReference type="CDD" id="cd00077">
    <property type="entry name" value="HDc"/>
    <property type="match status" value="1"/>
</dbReference>
<dbReference type="InterPro" id="IPR007685">
    <property type="entry name" value="RelA_SpoT"/>
</dbReference>
<dbReference type="PANTHER" id="PTHR21262:SF36">
    <property type="entry name" value="BIFUNCTIONAL (P)PPGPP SYNTHASE_HYDROLASE SPOT"/>
    <property type="match status" value="1"/>
</dbReference>
<dbReference type="InterPro" id="IPR006674">
    <property type="entry name" value="HD_domain"/>
</dbReference>